<organism evidence="2 3">
    <name type="scientific">Stephania cephalantha</name>
    <dbReference type="NCBI Taxonomy" id="152367"/>
    <lineage>
        <taxon>Eukaryota</taxon>
        <taxon>Viridiplantae</taxon>
        <taxon>Streptophyta</taxon>
        <taxon>Embryophyta</taxon>
        <taxon>Tracheophyta</taxon>
        <taxon>Spermatophyta</taxon>
        <taxon>Magnoliopsida</taxon>
        <taxon>Ranunculales</taxon>
        <taxon>Menispermaceae</taxon>
        <taxon>Menispermoideae</taxon>
        <taxon>Cissampelideae</taxon>
        <taxon>Stephania</taxon>
    </lineage>
</organism>
<feature type="compositionally biased region" description="Basic and acidic residues" evidence="1">
    <location>
        <begin position="1"/>
        <end position="27"/>
    </location>
</feature>
<reference evidence="2 3" key="1">
    <citation type="submission" date="2024-01" db="EMBL/GenBank/DDBJ databases">
        <title>Genome assemblies of Stephania.</title>
        <authorList>
            <person name="Yang L."/>
        </authorList>
    </citation>
    <scope>NUCLEOTIDE SEQUENCE [LARGE SCALE GENOMIC DNA]</scope>
    <source>
        <strain evidence="2">JXDWG</strain>
        <tissue evidence="2">Leaf</tissue>
    </source>
</reference>
<keyword evidence="3" id="KW-1185">Reference proteome</keyword>
<feature type="region of interest" description="Disordered" evidence="1">
    <location>
        <begin position="1"/>
        <end position="105"/>
    </location>
</feature>
<sequence>MTRAADGQRDTKSNKRRVGSADDDSKQWRWRGGSSSGAGEAAPKNGEAAPKNGDAAPSAASGARLRSARRRRGGVVNDVEQRRGGALPDRSIPTKHNNSGLGGVTLTTRWIAREEDEMRRFLESRPPLKAMAADGCSRRRKARTAEASDRAARRMTRWADDPAAWRESKVASQRADGGSREGAAKAVQQQRAKRGAR</sequence>
<evidence type="ECO:0000256" key="1">
    <source>
        <dbReference type="SAM" id="MobiDB-lite"/>
    </source>
</evidence>
<feature type="compositionally biased region" description="Basic and acidic residues" evidence="1">
    <location>
        <begin position="143"/>
        <end position="169"/>
    </location>
</feature>
<gene>
    <name evidence="2" type="ORF">Scep_017222</name>
</gene>
<evidence type="ECO:0000313" key="2">
    <source>
        <dbReference type="EMBL" id="KAK9119129.1"/>
    </source>
</evidence>
<evidence type="ECO:0000313" key="3">
    <source>
        <dbReference type="Proteomes" id="UP001419268"/>
    </source>
</evidence>
<comment type="caution">
    <text evidence="2">The sequence shown here is derived from an EMBL/GenBank/DDBJ whole genome shotgun (WGS) entry which is preliminary data.</text>
</comment>
<accession>A0AAP0IP20</accession>
<proteinExistence type="predicted"/>
<dbReference type="EMBL" id="JBBNAG010000007">
    <property type="protein sequence ID" value="KAK9119129.1"/>
    <property type="molecule type" value="Genomic_DNA"/>
</dbReference>
<feature type="compositionally biased region" description="Low complexity" evidence="1">
    <location>
        <begin position="55"/>
        <end position="65"/>
    </location>
</feature>
<dbReference type="Proteomes" id="UP001419268">
    <property type="component" value="Unassembled WGS sequence"/>
</dbReference>
<dbReference type="AlphaFoldDB" id="A0AAP0IP20"/>
<feature type="region of interest" description="Disordered" evidence="1">
    <location>
        <begin position="132"/>
        <end position="197"/>
    </location>
</feature>
<name>A0AAP0IP20_9MAGN</name>
<protein>
    <submittedName>
        <fullName evidence="2">Uncharacterized protein</fullName>
    </submittedName>
</protein>